<dbReference type="AlphaFoldDB" id="A0AAJ2PK16"/>
<evidence type="ECO:0000313" key="3">
    <source>
        <dbReference type="Proteomes" id="UP001273589"/>
    </source>
</evidence>
<organism evidence="2 3">
    <name type="scientific">Streptomyces europaeiscabiei</name>
    <dbReference type="NCBI Taxonomy" id="146819"/>
    <lineage>
        <taxon>Bacteria</taxon>
        <taxon>Bacillati</taxon>
        <taxon>Actinomycetota</taxon>
        <taxon>Actinomycetes</taxon>
        <taxon>Kitasatosporales</taxon>
        <taxon>Streptomycetaceae</taxon>
        <taxon>Streptomyces</taxon>
    </lineage>
</organism>
<name>A0AAJ2PK16_9ACTN</name>
<evidence type="ECO:0000256" key="1">
    <source>
        <dbReference type="SAM" id="MobiDB-lite"/>
    </source>
</evidence>
<proteinExistence type="predicted"/>
<reference evidence="2" key="1">
    <citation type="journal article" date="2023" name="Microb. Genom.">
        <title>Mesoterricola silvestris gen. nov., sp. nov., Mesoterricola sediminis sp. nov., Geothrix oryzae sp. nov., Geothrix edaphica sp. nov., Geothrix rubra sp. nov., and Geothrix limicola sp. nov., six novel members of Acidobacteriota isolated from soils.</title>
        <authorList>
            <person name="Weisberg A.J."/>
            <person name="Pearce E."/>
            <person name="Kramer C.G."/>
            <person name="Chang J.H."/>
            <person name="Clarke C.R."/>
        </authorList>
    </citation>
    <scope>NUCLEOTIDE SEQUENCE</scope>
    <source>
        <strain evidence="2">ND06-05F</strain>
    </source>
</reference>
<evidence type="ECO:0000313" key="2">
    <source>
        <dbReference type="EMBL" id="MDX3128421.1"/>
    </source>
</evidence>
<dbReference type="Proteomes" id="UP001273589">
    <property type="component" value="Unassembled WGS sequence"/>
</dbReference>
<feature type="region of interest" description="Disordered" evidence="1">
    <location>
        <begin position="1"/>
        <end position="53"/>
    </location>
</feature>
<accession>A0AAJ2PK16</accession>
<sequence length="84" mass="9282">MERSTAAPPGSPSAPLARKFPGDQCRGQPRLRPQYSLGIRDAYRPSDGEPPLLDRLTNAHQLLGTGTLILWTFPHRDPNSAVRH</sequence>
<dbReference type="EMBL" id="JARAWN010000003">
    <property type="protein sequence ID" value="MDX3128421.1"/>
    <property type="molecule type" value="Genomic_DNA"/>
</dbReference>
<gene>
    <name evidence="2" type="ORF">PV367_01060</name>
</gene>
<protein>
    <submittedName>
        <fullName evidence="2">Uncharacterized protein</fullName>
    </submittedName>
</protein>
<feature type="compositionally biased region" description="Low complexity" evidence="1">
    <location>
        <begin position="1"/>
        <end position="17"/>
    </location>
</feature>
<comment type="caution">
    <text evidence="2">The sequence shown here is derived from an EMBL/GenBank/DDBJ whole genome shotgun (WGS) entry which is preliminary data.</text>
</comment>
<dbReference type="RefSeq" id="WP_408994942.1">
    <property type="nucleotide sequence ID" value="NZ_JARAWN010000003.1"/>
</dbReference>